<dbReference type="EMBL" id="WIVW01000024">
    <property type="protein sequence ID" value="MQU28063.1"/>
    <property type="molecule type" value="Genomic_DNA"/>
</dbReference>
<comment type="caution">
    <text evidence="1">The sequence shown here is derived from an EMBL/GenBank/DDBJ whole genome shotgun (WGS) entry which is preliminary data.</text>
</comment>
<evidence type="ECO:0000313" key="1">
    <source>
        <dbReference type="EMBL" id="MQU28063.1"/>
    </source>
</evidence>
<name>A0A7X1Y2K5_9PSED</name>
<sequence>MKRLLRRRIEAWLILLAAKILIDRNVQRSAVVSRRDNNDMWAMAEQLEAIAKRISKKYPQPPPPLL</sequence>
<reference evidence="1 2" key="1">
    <citation type="submission" date="2019-10" db="EMBL/GenBank/DDBJ databases">
        <title>Evaluation of single-gene subtyping targets for Pseudomonas.</title>
        <authorList>
            <person name="Reichler S.J."/>
            <person name="Orsi R.H."/>
            <person name="Wiedmann M."/>
            <person name="Martin N.H."/>
            <person name="Murphy S.I."/>
        </authorList>
    </citation>
    <scope>NUCLEOTIDE SEQUENCE [LARGE SCALE GENOMIC DNA]</scope>
    <source>
        <strain evidence="1 2">FSL R10-1984</strain>
    </source>
</reference>
<dbReference type="AlphaFoldDB" id="A0A7X1Y2K5"/>
<organism evidence="1 2">
    <name type="scientific">Pseudomonas helleri</name>
    <dbReference type="NCBI Taxonomy" id="1608996"/>
    <lineage>
        <taxon>Bacteria</taxon>
        <taxon>Pseudomonadati</taxon>
        <taxon>Pseudomonadota</taxon>
        <taxon>Gammaproteobacteria</taxon>
        <taxon>Pseudomonadales</taxon>
        <taxon>Pseudomonadaceae</taxon>
        <taxon>Pseudomonas</taxon>
    </lineage>
</organism>
<gene>
    <name evidence="1" type="ORF">GHO29_16420</name>
</gene>
<dbReference type="RefSeq" id="WP_228385429.1">
    <property type="nucleotide sequence ID" value="NZ_WIVW01000024.1"/>
</dbReference>
<dbReference type="Proteomes" id="UP000437970">
    <property type="component" value="Unassembled WGS sequence"/>
</dbReference>
<evidence type="ECO:0000313" key="2">
    <source>
        <dbReference type="Proteomes" id="UP000437970"/>
    </source>
</evidence>
<accession>A0A7X1Y2K5</accession>
<protein>
    <submittedName>
        <fullName evidence="1">Uncharacterized protein</fullName>
    </submittedName>
</protein>
<proteinExistence type="predicted"/>